<reference evidence="2 3" key="2">
    <citation type="submission" date="2018-11" db="EMBL/GenBank/DDBJ databases">
        <authorList>
            <consortium name="Pathogen Informatics"/>
        </authorList>
    </citation>
    <scope>NUCLEOTIDE SEQUENCE [LARGE SCALE GENOMIC DNA]</scope>
</reference>
<dbReference type="STRING" id="6216.A0A0R3S845"/>
<dbReference type="SUPFAM" id="SSF56672">
    <property type="entry name" value="DNA/RNA polymerases"/>
    <property type="match status" value="1"/>
</dbReference>
<sequence>MTESQYFSTFNLRFGYCQVEVDSISREKTTFVVPTGLYEIETMPFGLMNSPTSFQRLMHRVYLDDVIILLHSITGHIARLKAVFDRLMEADLRLNPKKCEFVQITVTYLGCIISKDGVHTDPEKTAKIHKWPIPRNAEEVCQFLSLAGYYRLFIEGFADIAKPLYTLQNKNSKFSWTEQCTPVG</sequence>
<evidence type="ECO:0000259" key="1">
    <source>
        <dbReference type="Pfam" id="PF00078"/>
    </source>
</evidence>
<name>A0A0R3S845_HYMDI</name>
<dbReference type="CDD" id="cd01647">
    <property type="entry name" value="RT_LTR"/>
    <property type="match status" value="1"/>
</dbReference>
<organism evidence="4">
    <name type="scientific">Hymenolepis diminuta</name>
    <name type="common">Rat tapeworm</name>
    <dbReference type="NCBI Taxonomy" id="6216"/>
    <lineage>
        <taxon>Eukaryota</taxon>
        <taxon>Metazoa</taxon>
        <taxon>Spiralia</taxon>
        <taxon>Lophotrochozoa</taxon>
        <taxon>Platyhelminthes</taxon>
        <taxon>Cestoda</taxon>
        <taxon>Eucestoda</taxon>
        <taxon>Cyclophyllidea</taxon>
        <taxon>Hymenolepididae</taxon>
        <taxon>Hymenolepis</taxon>
    </lineage>
</organism>
<dbReference type="InterPro" id="IPR050951">
    <property type="entry name" value="Retrovirus_Pol_polyprotein"/>
</dbReference>
<dbReference type="InterPro" id="IPR000477">
    <property type="entry name" value="RT_dom"/>
</dbReference>
<feature type="domain" description="Reverse transcriptase" evidence="1">
    <location>
        <begin position="2"/>
        <end position="113"/>
    </location>
</feature>
<dbReference type="Proteomes" id="UP000274504">
    <property type="component" value="Unassembled WGS sequence"/>
</dbReference>
<dbReference type="Pfam" id="PF00078">
    <property type="entry name" value="RVT_1"/>
    <property type="match status" value="1"/>
</dbReference>
<dbReference type="EMBL" id="UYSG01000034">
    <property type="protein sequence ID" value="VDL14516.1"/>
    <property type="molecule type" value="Genomic_DNA"/>
</dbReference>
<dbReference type="Gene3D" id="3.30.70.270">
    <property type="match status" value="2"/>
</dbReference>
<reference evidence="4" key="1">
    <citation type="submission" date="2017-02" db="UniProtKB">
        <authorList>
            <consortium name="WormBaseParasite"/>
        </authorList>
    </citation>
    <scope>IDENTIFICATION</scope>
</reference>
<dbReference type="OrthoDB" id="116078at2759"/>
<accession>A0A0R3S845</accession>
<gene>
    <name evidence="2" type="ORF">HDID_LOCUS280</name>
</gene>
<evidence type="ECO:0000313" key="4">
    <source>
        <dbReference type="WBParaSite" id="HDID_0000027901-mRNA-1"/>
    </source>
</evidence>
<dbReference type="Gene3D" id="3.10.10.10">
    <property type="entry name" value="HIV Type 1 Reverse Transcriptase, subunit A, domain 1"/>
    <property type="match status" value="1"/>
</dbReference>
<dbReference type="InterPro" id="IPR043128">
    <property type="entry name" value="Rev_trsase/Diguanyl_cyclase"/>
</dbReference>
<proteinExistence type="predicted"/>
<dbReference type="PANTHER" id="PTHR37984">
    <property type="entry name" value="PROTEIN CBG26694"/>
    <property type="match status" value="1"/>
</dbReference>
<dbReference type="AlphaFoldDB" id="A0A0R3S845"/>
<dbReference type="PANTHER" id="PTHR37984:SF5">
    <property type="entry name" value="PROTEIN NYNRIN-LIKE"/>
    <property type="match status" value="1"/>
</dbReference>
<evidence type="ECO:0000313" key="2">
    <source>
        <dbReference type="EMBL" id="VDL14516.1"/>
    </source>
</evidence>
<evidence type="ECO:0000313" key="3">
    <source>
        <dbReference type="Proteomes" id="UP000274504"/>
    </source>
</evidence>
<dbReference type="WBParaSite" id="HDID_0000027901-mRNA-1">
    <property type="protein sequence ID" value="HDID_0000027901-mRNA-1"/>
    <property type="gene ID" value="HDID_0000027901"/>
</dbReference>
<dbReference type="InterPro" id="IPR043502">
    <property type="entry name" value="DNA/RNA_pol_sf"/>
</dbReference>
<protein>
    <submittedName>
        <fullName evidence="4">Reverse transcriptase domain-containing protein</fullName>
    </submittedName>
</protein>